<evidence type="ECO:0000313" key="3">
    <source>
        <dbReference type="Proteomes" id="UP000000724"/>
    </source>
</evidence>
<gene>
    <name evidence="2" type="ORF">Pc18g06120</name>
    <name evidence="2" type="ORF">PCH_Pc18g06120</name>
</gene>
<accession>B6HCI9</accession>
<dbReference type="EMBL" id="AM920433">
    <property type="protein sequence ID" value="CAP94836.1"/>
    <property type="molecule type" value="Genomic_DNA"/>
</dbReference>
<keyword evidence="3" id="KW-1185">Reference proteome</keyword>
<feature type="transmembrane region" description="Helical" evidence="1">
    <location>
        <begin position="83"/>
        <end position="106"/>
    </location>
</feature>
<dbReference type="OMA" id="CFALEAK"/>
<protein>
    <submittedName>
        <fullName evidence="2">Uncharacterized protein</fullName>
    </submittedName>
</protein>
<dbReference type="VEuPathDB" id="FungiDB:PCH_Pc18g06120"/>
<proteinExistence type="predicted"/>
<organism evidence="2 3">
    <name type="scientific">Penicillium rubens (strain ATCC 28089 / DSM 1075 / NRRL 1951 / Wisconsin 54-1255)</name>
    <name type="common">Penicillium chrysogenum</name>
    <dbReference type="NCBI Taxonomy" id="500485"/>
    <lineage>
        <taxon>Eukaryota</taxon>
        <taxon>Fungi</taxon>
        <taxon>Dikarya</taxon>
        <taxon>Ascomycota</taxon>
        <taxon>Pezizomycotina</taxon>
        <taxon>Eurotiomycetes</taxon>
        <taxon>Eurotiomycetidae</taxon>
        <taxon>Eurotiales</taxon>
        <taxon>Aspergillaceae</taxon>
        <taxon>Penicillium</taxon>
        <taxon>Penicillium chrysogenum species complex</taxon>
    </lineage>
</organism>
<dbReference type="HOGENOM" id="CLU_839644_0_0_1"/>
<keyword evidence="1" id="KW-0812">Transmembrane</keyword>
<name>B6HCI9_PENRW</name>
<dbReference type="Proteomes" id="UP000000724">
    <property type="component" value="Contig Pc00c18"/>
</dbReference>
<feature type="transmembrane region" description="Helical" evidence="1">
    <location>
        <begin position="43"/>
        <end position="71"/>
    </location>
</feature>
<keyword evidence="1" id="KW-1133">Transmembrane helix</keyword>
<keyword evidence="1" id="KW-0472">Membrane</keyword>
<dbReference type="KEGG" id="pcs:N7525_000396"/>
<evidence type="ECO:0000313" key="2">
    <source>
        <dbReference type="EMBL" id="CAP94836.1"/>
    </source>
</evidence>
<dbReference type="AlphaFoldDB" id="B6HCI9"/>
<dbReference type="OrthoDB" id="4365556at2759"/>
<dbReference type="GeneID" id="8306746"/>
<reference evidence="2 3" key="1">
    <citation type="journal article" date="2008" name="Nat. Biotechnol.">
        <title>Genome sequencing and analysis of the filamentous fungus Penicillium chrysogenum.</title>
        <authorList>
            <person name="van den Berg M.A."/>
            <person name="Albang R."/>
            <person name="Albermann K."/>
            <person name="Badger J.H."/>
            <person name="Daran J.-M."/>
            <person name="Driessen A.J.M."/>
            <person name="Garcia-Estrada C."/>
            <person name="Fedorova N.D."/>
            <person name="Harris D.M."/>
            <person name="Heijne W.H.M."/>
            <person name="Joardar V.S."/>
            <person name="Kiel J.A.K.W."/>
            <person name="Kovalchuk A."/>
            <person name="Martin J.F."/>
            <person name="Nierman W.C."/>
            <person name="Nijland J.G."/>
            <person name="Pronk J.T."/>
            <person name="Roubos J.A."/>
            <person name="van der Klei I.J."/>
            <person name="van Peij N.N.M.E."/>
            <person name="Veenhuis M."/>
            <person name="von Doehren H."/>
            <person name="Wagner C."/>
            <person name="Wortman J.R."/>
            <person name="Bovenberg R.A.L."/>
        </authorList>
    </citation>
    <scope>NUCLEOTIDE SEQUENCE [LARGE SCALE GENOMIC DNA]</scope>
    <source>
        <strain evidence="3">ATCC 28089 / DSM 1075 / NRRL 1951 / Wisconsin 54-1255</strain>
    </source>
</reference>
<evidence type="ECO:0000256" key="1">
    <source>
        <dbReference type="SAM" id="Phobius"/>
    </source>
</evidence>
<sequence length="331" mass="36329">MAGGNAHLALFSLIAEVYALARKTLTKKKRERELSLHWTTHLYGVAAIVWGLHGLVIQQAAHWLSALGILAMARDRPWPIWPWFGCAITALLLSAGALAPAGAFVAEGVQATVCPTGRSVQDMALCLDSRRLDDLAEAASSLSGYRQCIPVPVADIGSRHLSSAFVSFDTFFRGADNAACIRIEAHLVDNPKGNTAPYPDVSVSLRRSQFMGYEPTLHHLDHIASPISRTPDLIFPCFALEAKGDSGGMDAEIRNRHNTANMLFNLRLWPVPECWAEQAERAEANYPGLFALLDHDWAHSQHFSWSICLTVIDQSLTTLYLLFTIAKAVSE</sequence>